<evidence type="ECO:0000256" key="2">
    <source>
        <dbReference type="ARBA" id="ARBA00004236"/>
    </source>
</evidence>
<keyword evidence="6" id="KW-0479">Metal-binding</keyword>
<evidence type="ECO:0000256" key="6">
    <source>
        <dbReference type="ARBA" id="ARBA00022723"/>
    </source>
</evidence>
<comment type="similarity">
    <text evidence="11">Belongs to the plant CAR protein family.</text>
</comment>
<feature type="domain" description="C2" evidence="12">
    <location>
        <begin position="1"/>
        <end position="106"/>
    </location>
</feature>
<dbReference type="GO" id="GO:0005886">
    <property type="term" value="C:plasma membrane"/>
    <property type="evidence" value="ECO:0007669"/>
    <property type="project" value="UniProtKB-SubCell"/>
</dbReference>
<dbReference type="InterPro" id="IPR035892">
    <property type="entry name" value="C2_domain_sf"/>
</dbReference>
<dbReference type="GO" id="GO:0046872">
    <property type="term" value="F:metal ion binding"/>
    <property type="evidence" value="ECO:0007669"/>
    <property type="project" value="UniProtKB-KW"/>
</dbReference>
<dbReference type="AlphaFoldDB" id="A0A6A2XQG2"/>
<evidence type="ECO:0000313" key="14">
    <source>
        <dbReference type="Proteomes" id="UP000436088"/>
    </source>
</evidence>
<evidence type="ECO:0000256" key="7">
    <source>
        <dbReference type="ARBA" id="ARBA00022837"/>
    </source>
</evidence>
<evidence type="ECO:0000256" key="5">
    <source>
        <dbReference type="ARBA" id="ARBA00022682"/>
    </source>
</evidence>
<dbReference type="PANTHER" id="PTHR45933">
    <property type="entry name" value="PROTEIN C2-DOMAIN ABA-RELATED 4"/>
    <property type="match status" value="1"/>
</dbReference>
<dbReference type="Proteomes" id="UP000436088">
    <property type="component" value="Unassembled WGS sequence"/>
</dbReference>
<dbReference type="GO" id="GO:0005634">
    <property type="term" value="C:nucleus"/>
    <property type="evidence" value="ECO:0007669"/>
    <property type="project" value="UniProtKB-SubCell"/>
</dbReference>
<keyword evidence="4" id="KW-1003">Cell membrane</keyword>
<comment type="caution">
    <text evidence="13">The sequence shown here is derived from an EMBL/GenBank/DDBJ whole genome shotgun (WGS) entry which is preliminary data.</text>
</comment>
<dbReference type="EMBL" id="VEPZ02001744">
    <property type="protein sequence ID" value="KAE8658617.1"/>
    <property type="molecule type" value="Genomic_DNA"/>
</dbReference>
<evidence type="ECO:0000259" key="12">
    <source>
        <dbReference type="PROSITE" id="PS50004"/>
    </source>
</evidence>
<keyword evidence="9" id="KW-0472">Membrane</keyword>
<proteinExistence type="inferred from homology"/>
<dbReference type="Gene3D" id="2.60.40.150">
    <property type="entry name" value="C2 domain"/>
    <property type="match status" value="1"/>
</dbReference>
<keyword evidence="14" id="KW-1185">Reference proteome</keyword>
<evidence type="ECO:0000256" key="10">
    <source>
        <dbReference type="ARBA" id="ARBA00023242"/>
    </source>
</evidence>
<evidence type="ECO:0000256" key="8">
    <source>
        <dbReference type="ARBA" id="ARBA00023121"/>
    </source>
</evidence>
<name>A0A6A2XQG2_HIBSY</name>
<evidence type="ECO:0000256" key="4">
    <source>
        <dbReference type="ARBA" id="ARBA00022475"/>
    </source>
</evidence>
<accession>A0A6A2XQG2</accession>
<keyword evidence="8" id="KW-0446">Lipid-binding</keyword>
<evidence type="ECO:0000256" key="9">
    <source>
        <dbReference type="ARBA" id="ARBA00023136"/>
    </source>
</evidence>
<reference evidence="13" key="1">
    <citation type="submission" date="2019-09" db="EMBL/GenBank/DDBJ databases">
        <title>Draft genome information of white flower Hibiscus syriacus.</title>
        <authorList>
            <person name="Kim Y.-M."/>
        </authorList>
    </citation>
    <scope>NUCLEOTIDE SEQUENCE [LARGE SCALE GENOMIC DNA]</scope>
    <source>
        <strain evidence="13">YM2019G1</strain>
    </source>
</reference>
<keyword evidence="7" id="KW-0106">Calcium</keyword>
<evidence type="ECO:0000256" key="11">
    <source>
        <dbReference type="ARBA" id="ARBA00024037"/>
    </source>
</evidence>
<evidence type="ECO:0000313" key="13">
    <source>
        <dbReference type="EMBL" id="KAE8658617.1"/>
    </source>
</evidence>
<dbReference type="Pfam" id="PF00168">
    <property type="entry name" value="C2"/>
    <property type="match status" value="1"/>
</dbReference>
<dbReference type="GO" id="GO:0009738">
    <property type="term" value="P:abscisic acid-activated signaling pathway"/>
    <property type="evidence" value="ECO:0007669"/>
    <property type="project" value="UniProtKB-KW"/>
</dbReference>
<dbReference type="InterPro" id="IPR000008">
    <property type="entry name" value="C2_dom"/>
</dbReference>
<dbReference type="InterPro" id="IPR044562">
    <property type="entry name" value="CAR1-11"/>
</dbReference>
<sequence>MEELLGLLRIHVNRGVNLAVRNVRTSDPYIIFGMGNQSLKTEVIDRDVNPVWDEDLTLSIRDLEMPIQLTVYDCDRFSRSPCTPSAPRVIPLAFGCPRIARSNGLGRMASDAQRVGTCMTHAISLIARREDMATYRFNMDDEMGDAEFDINTFIEDLRMDYTDFPDGTILAKQQPSRQNCLAEASTVILREGKDLQTFASD</sequence>
<evidence type="ECO:0000256" key="1">
    <source>
        <dbReference type="ARBA" id="ARBA00004123"/>
    </source>
</evidence>
<dbReference type="GO" id="GO:0008289">
    <property type="term" value="F:lipid binding"/>
    <property type="evidence" value="ECO:0007669"/>
    <property type="project" value="UniProtKB-KW"/>
</dbReference>
<protein>
    <recommendedName>
        <fullName evidence="12">C2 domain-containing protein</fullName>
    </recommendedName>
</protein>
<dbReference type="PROSITE" id="PS50004">
    <property type="entry name" value="C2"/>
    <property type="match status" value="1"/>
</dbReference>
<dbReference type="GO" id="GO:0005096">
    <property type="term" value="F:GTPase activator activity"/>
    <property type="evidence" value="ECO:0007669"/>
    <property type="project" value="UniProtKB-KW"/>
</dbReference>
<keyword evidence="5" id="KW-0938">Abscisic acid signaling pathway</keyword>
<comment type="subcellular location">
    <subcellularLocation>
        <location evidence="2">Cell membrane</location>
    </subcellularLocation>
    <subcellularLocation>
        <location evidence="1">Nucleus</location>
    </subcellularLocation>
</comment>
<evidence type="ECO:0000256" key="3">
    <source>
        <dbReference type="ARBA" id="ARBA00022468"/>
    </source>
</evidence>
<dbReference type="SMART" id="SM00239">
    <property type="entry name" value="C2"/>
    <property type="match status" value="1"/>
</dbReference>
<keyword evidence="3" id="KW-0343">GTPase activation</keyword>
<organism evidence="13 14">
    <name type="scientific">Hibiscus syriacus</name>
    <name type="common">Rose of Sharon</name>
    <dbReference type="NCBI Taxonomy" id="106335"/>
    <lineage>
        <taxon>Eukaryota</taxon>
        <taxon>Viridiplantae</taxon>
        <taxon>Streptophyta</taxon>
        <taxon>Embryophyta</taxon>
        <taxon>Tracheophyta</taxon>
        <taxon>Spermatophyta</taxon>
        <taxon>Magnoliopsida</taxon>
        <taxon>eudicotyledons</taxon>
        <taxon>Gunneridae</taxon>
        <taxon>Pentapetalae</taxon>
        <taxon>rosids</taxon>
        <taxon>malvids</taxon>
        <taxon>Malvales</taxon>
        <taxon>Malvaceae</taxon>
        <taxon>Malvoideae</taxon>
        <taxon>Hibiscus</taxon>
    </lineage>
</organism>
<keyword evidence="10" id="KW-0539">Nucleus</keyword>
<dbReference type="PANTHER" id="PTHR45933:SF5">
    <property type="entry name" value="PROTEIN C2-DOMAIN ABA-RELATED 4"/>
    <property type="match status" value="1"/>
</dbReference>
<dbReference type="SUPFAM" id="SSF49562">
    <property type="entry name" value="C2 domain (Calcium/lipid-binding domain, CaLB)"/>
    <property type="match status" value="1"/>
</dbReference>
<gene>
    <name evidence="13" type="ORF">F3Y22_tig00116971pilonHSYRG00959</name>
</gene>